<dbReference type="Proteomes" id="UP000821845">
    <property type="component" value="Chromosome 1"/>
</dbReference>
<reference evidence="1" key="1">
    <citation type="submission" date="2020-05" db="EMBL/GenBank/DDBJ databases">
        <title>Large-scale comparative analyses of tick genomes elucidate their genetic diversity and vector capacities.</title>
        <authorList>
            <person name="Jia N."/>
            <person name="Wang J."/>
            <person name="Shi W."/>
            <person name="Du L."/>
            <person name="Sun Y."/>
            <person name="Zhan W."/>
            <person name="Jiang J."/>
            <person name="Wang Q."/>
            <person name="Zhang B."/>
            <person name="Ji P."/>
            <person name="Sakyi L.B."/>
            <person name="Cui X."/>
            <person name="Yuan T."/>
            <person name="Jiang B."/>
            <person name="Yang W."/>
            <person name="Lam T.T.-Y."/>
            <person name="Chang Q."/>
            <person name="Ding S."/>
            <person name="Wang X."/>
            <person name="Zhu J."/>
            <person name="Ruan X."/>
            <person name="Zhao L."/>
            <person name="Wei J."/>
            <person name="Que T."/>
            <person name="Du C."/>
            <person name="Cheng J."/>
            <person name="Dai P."/>
            <person name="Han X."/>
            <person name="Huang E."/>
            <person name="Gao Y."/>
            <person name="Liu J."/>
            <person name="Shao H."/>
            <person name="Ye R."/>
            <person name="Li L."/>
            <person name="Wei W."/>
            <person name="Wang X."/>
            <person name="Wang C."/>
            <person name="Yang T."/>
            <person name="Huo Q."/>
            <person name="Li W."/>
            <person name="Guo W."/>
            <person name="Chen H."/>
            <person name="Zhou L."/>
            <person name="Ni X."/>
            <person name="Tian J."/>
            <person name="Zhou Y."/>
            <person name="Sheng Y."/>
            <person name="Liu T."/>
            <person name="Pan Y."/>
            <person name="Xia L."/>
            <person name="Li J."/>
            <person name="Zhao F."/>
            <person name="Cao W."/>
        </authorList>
    </citation>
    <scope>NUCLEOTIDE SEQUENCE</scope>
    <source>
        <strain evidence="1">Hyas-2018</strain>
    </source>
</reference>
<comment type="caution">
    <text evidence="1">The sequence shown here is derived from an EMBL/GenBank/DDBJ whole genome shotgun (WGS) entry which is preliminary data.</text>
</comment>
<protein>
    <submittedName>
        <fullName evidence="1">Uncharacterized protein</fullName>
    </submittedName>
</protein>
<accession>A0ACB7TBT3</accession>
<evidence type="ECO:0000313" key="1">
    <source>
        <dbReference type="EMBL" id="KAH6944395.1"/>
    </source>
</evidence>
<sequence length="244" mass="27455">MSSPGPSVKKKRRQFSLKEKVDILTELNAGKKQVDICRERDIAPSTVATILKDQEKIVKLHRESQLAPSRKRLQLGNYQAVDAAVLTWFKDARQHGVPLSGHIIQGKARQFAVALGTSGFDASARWLYRFRQRNGIMWQVACGVEKEADAENCEPTPRDCDDEAEFDPELWNELTEKLPVDAAVTFEDYVDSDCAAATSAELTCEEIKTRSYLRCCKDVPEDILRKVADMEACTSACFLLAKRR</sequence>
<organism evidence="1 2">
    <name type="scientific">Hyalomma asiaticum</name>
    <name type="common">Tick</name>
    <dbReference type="NCBI Taxonomy" id="266040"/>
    <lineage>
        <taxon>Eukaryota</taxon>
        <taxon>Metazoa</taxon>
        <taxon>Ecdysozoa</taxon>
        <taxon>Arthropoda</taxon>
        <taxon>Chelicerata</taxon>
        <taxon>Arachnida</taxon>
        <taxon>Acari</taxon>
        <taxon>Parasitiformes</taxon>
        <taxon>Ixodida</taxon>
        <taxon>Ixodoidea</taxon>
        <taxon>Ixodidae</taxon>
        <taxon>Hyalomminae</taxon>
        <taxon>Hyalomma</taxon>
    </lineage>
</organism>
<gene>
    <name evidence="1" type="ORF">HPB50_002907</name>
</gene>
<dbReference type="EMBL" id="CM023481">
    <property type="protein sequence ID" value="KAH6944395.1"/>
    <property type="molecule type" value="Genomic_DNA"/>
</dbReference>
<name>A0ACB7TBT3_HYAAI</name>
<proteinExistence type="predicted"/>
<keyword evidence="2" id="KW-1185">Reference proteome</keyword>
<evidence type="ECO:0000313" key="2">
    <source>
        <dbReference type="Proteomes" id="UP000821845"/>
    </source>
</evidence>